<dbReference type="EMBL" id="SNSC02000002">
    <property type="protein sequence ID" value="TID26885.1"/>
    <property type="molecule type" value="Genomic_DNA"/>
</dbReference>
<comment type="caution">
    <text evidence="1">The sequence shown here is derived from an EMBL/GenBank/DDBJ whole genome shotgun (WGS) entry which is preliminary data.</text>
</comment>
<keyword evidence="2" id="KW-1185">Reference proteome</keyword>
<evidence type="ECO:0000313" key="1">
    <source>
        <dbReference type="EMBL" id="TID26885.1"/>
    </source>
</evidence>
<dbReference type="SUPFAM" id="SSF54897">
    <property type="entry name" value="Protease propeptides/inhibitors"/>
    <property type="match status" value="1"/>
</dbReference>
<proteinExistence type="predicted"/>
<accession>A0A4Z1PRW7</accession>
<dbReference type="Proteomes" id="UP000298493">
    <property type="component" value="Unassembled WGS sequence"/>
</dbReference>
<dbReference type="AlphaFoldDB" id="A0A4Z1PRW7"/>
<gene>
    <name evidence="1" type="ORF">E6O75_ATG01378</name>
</gene>
<dbReference type="STRING" id="86259.A0A4Z1PRW7"/>
<reference evidence="1 2" key="1">
    <citation type="submission" date="2019-04" db="EMBL/GenBank/DDBJ databases">
        <title>High contiguity whole genome sequence and gene annotation resource for two Venturia nashicola isolates.</title>
        <authorList>
            <person name="Prokchorchik M."/>
            <person name="Won K."/>
            <person name="Lee Y."/>
            <person name="Choi E.D."/>
            <person name="Segonzac C."/>
            <person name="Sohn K.H."/>
        </authorList>
    </citation>
    <scope>NUCLEOTIDE SEQUENCE [LARGE SCALE GENOMIC DNA]</scope>
    <source>
        <strain evidence="1 2">PRI2</strain>
    </source>
</reference>
<dbReference type="Gene3D" id="3.30.70.80">
    <property type="entry name" value="Peptidase S8 propeptide/proteinase inhibitor I9"/>
    <property type="match status" value="1"/>
</dbReference>
<dbReference type="InterPro" id="IPR037045">
    <property type="entry name" value="S8pro/Inhibitor_I9_sf"/>
</dbReference>
<evidence type="ECO:0000313" key="2">
    <source>
        <dbReference type="Proteomes" id="UP000298493"/>
    </source>
</evidence>
<protein>
    <recommendedName>
        <fullName evidence="3">Inhibitor I9 domain-containing protein</fullName>
    </recommendedName>
</protein>
<sequence length="89" mass="9816">MSTVMITLKQGASAEQLEKAKKEVIAQGGEIIHESKLIKSITYETLVLYLTKAAQTDLDDSVKFPADKVHTLATNDYYTVEADGEVKIQ</sequence>
<organism evidence="1 2">
    <name type="scientific">Venturia nashicola</name>
    <dbReference type="NCBI Taxonomy" id="86259"/>
    <lineage>
        <taxon>Eukaryota</taxon>
        <taxon>Fungi</taxon>
        <taxon>Dikarya</taxon>
        <taxon>Ascomycota</taxon>
        <taxon>Pezizomycotina</taxon>
        <taxon>Dothideomycetes</taxon>
        <taxon>Pleosporomycetidae</taxon>
        <taxon>Venturiales</taxon>
        <taxon>Venturiaceae</taxon>
        <taxon>Venturia</taxon>
    </lineage>
</organism>
<evidence type="ECO:0008006" key="3">
    <source>
        <dbReference type="Google" id="ProtNLM"/>
    </source>
</evidence>
<name>A0A4Z1PRW7_9PEZI</name>